<keyword evidence="3" id="KW-0378">Hydrolase</keyword>
<dbReference type="SMART" id="SM00847">
    <property type="entry name" value="HA2"/>
    <property type="match status" value="1"/>
</dbReference>
<dbReference type="SUPFAM" id="SSF52540">
    <property type="entry name" value="P-loop containing nucleoside triphosphate hydrolases"/>
    <property type="match status" value="1"/>
</dbReference>
<dbReference type="CDD" id="cd18791">
    <property type="entry name" value="SF2_C_RHA"/>
    <property type="match status" value="1"/>
</dbReference>
<dbReference type="RefSeq" id="XP_018497706.1">
    <property type="nucleotide sequence ID" value="XM_018642190.1"/>
</dbReference>
<dbReference type="InterPro" id="IPR001650">
    <property type="entry name" value="Helicase_C-like"/>
</dbReference>
<accession>A0AAJ7PB89</accession>
<evidence type="ECO:0000313" key="10">
    <source>
        <dbReference type="Proteomes" id="UP000694867"/>
    </source>
</evidence>
<dbReference type="GeneID" id="100904259"/>
<proteinExistence type="predicted"/>
<dbReference type="Gene3D" id="3.40.50.300">
    <property type="entry name" value="P-loop containing nucleotide triphosphate hydrolases"/>
    <property type="match status" value="2"/>
</dbReference>
<dbReference type="InterPro" id="IPR014001">
    <property type="entry name" value="Helicase_ATP-bd"/>
</dbReference>
<gene>
    <name evidence="11" type="primary">LOC100904259</name>
</gene>
<feature type="domain" description="Helicase ATP-binding" evidence="8">
    <location>
        <begin position="67"/>
        <end position="238"/>
    </location>
</feature>
<dbReference type="Pfam" id="PF00270">
    <property type="entry name" value="DEAD"/>
    <property type="match status" value="1"/>
</dbReference>
<dbReference type="Pfam" id="PF21010">
    <property type="entry name" value="HA2_C"/>
    <property type="match status" value="1"/>
</dbReference>
<organism evidence="10 11">
    <name type="scientific">Galendromus occidentalis</name>
    <name type="common">western predatory mite</name>
    <dbReference type="NCBI Taxonomy" id="34638"/>
    <lineage>
        <taxon>Eukaryota</taxon>
        <taxon>Metazoa</taxon>
        <taxon>Ecdysozoa</taxon>
        <taxon>Arthropoda</taxon>
        <taxon>Chelicerata</taxon>
        <taxon>Arachnida</taxon>
        <taxon>Acari</taxon>
        <taxon>Parasitiformes</taxon>
        <taxon>Mesostigmata</taxon>
        <taxon>Gamasina</taxon>
        <taxon>Phytoseioidea</taxon>
        <taxon>Phytoseiidae</taxon>
        <taxon>Typhlodrominae</taxon>
        <taxon>Galendromus</taxon>
    </lineage>
</organism>
<evidence type="ECO:0000256" key="3">
    <source>
        <dbReference type="ARBA" id="ARBA00022801"/>
    </source>
</evidence>
<dbReference type="PROSITE" id="PS51192">
    <property type="entry name" value="HELICASE_ATP_BIND_1"/>
    <property type="match status" value="1"/>
</dbReference>
<dbReference type="Proteomes" id="UP000694867">
    <property type="component" value="Unplaced"/>
</dbReference>
<dbReference type="SMART" id="SM00487">
    <property type="entry name" value="DEXDc"/>
    <property type="match status" value="1"/>
</dbReference>
<dbReference type="PANTHER" id="PTHR18934:SF118">
    <property type="entry name" value="ATP-DEPENDENT RNA HELICASE DHX33"/>
    <property type="match status" value="1"/>
</dbReference>
<dbReference type="PROSITE" id="PS51194">
    <property type="entry name" value="HELICASE_CTER"/>
    <property type="match status" value="1"/>
</dbReference>
<evidence type="ECO:0000259" key="8">
    <source>
        <dbReference type="PROSITE" id="PS51192"/>
    </source>
</evidence>
<keyword evidence="10" id="KW-1185">Reference proteome</keyword>
<evidence type="ECO:0000313" key="11">
    <source>
        <dbReference type="RefSeq" id="XP_018497706.1"/>
    </source>
</evidence>
<dbReference type="InterPro" id="IPR002464">
    <property type="entry name" value="DNA/RNA_helicase_DEAH_CS"/>
</dbReference>
<evidence type="ECO:0000256" key="7">
    <source>
        <dbReference type="SAM" id="MobiDB-lite"/>
    </source>
</evidence>
<name>A0AAJ7PB89_9ACAR</name>
<dbReference type="Gene3D" id="1.20.120.1080">
    <property type="match status" value="1"/>
</dbReference>
<dbReference type="GO" id="GO:0005524">
    <property type="term" value="F:ATP binding"/>
    <property type="evidence" value="ECO:0007669"/>
    <property type="project" value="UniProtKB-KW"/>
</dbReference>
<evidence type="ECO:0000259" key="9">
    <source>
        <dbReference type="PROSITE" id="PS51194"/>
    </source>
</evidence>
<comment type="catalytic activity">
    <reaction evidence="6">
        <text>ATP + H2O = ADP + phosphate + H(+)</text>
        <dbReference type="Rhea" id="RHEA:13065"/>
        <dbReference type="ChEBI" id="CHEBI:15377"/>
        <dbReference type="ChEBI" id="CHEBI:15378"/>
        <dbReference type="ChEBI" id="CHEBI:30616"/>
        <dbReference type="ChEBI" id="CHEBI:43474"/>
        <dbReference type="ChEBI" id="CHEBI:456216"/>
        <dbReference type="EC" id="3.6.4.13"/>
    </reaction>
</comment>
<feature type="domain" description="Helicase C-terminal" evidence="9">
    <location>
        <begin position="262"/>
        <end position="434"/>
    </location>
</feature>
<dbReference type="InterPro" id="IPR011709">
    <property type="entry name" value="DEAD-box_helicase_OB_fold"/>
</dbReference>
<dbReference type="GO" id="GO:0016787">
    <property type="term" value="F:hydrolase activity"/>
    <property type="evidence" value="ECO:0007669"/>
    <property type="project" value="UniProtKB-KW"/>
</dbReference>
<reference evidence="11" key="1">
    <citation type="submission" date="2025-08" db="UniProtKB">
        <authorList>
            <consortium name="RefSeq"/>
        </authorList>
    </citation>
    <scope>IDENTIFICATION</scope>
</reference>
<dbReference type="PANTHER" id="PTHR18934">
    <property type="entry name" value="ATP-DEPENDENT RNA HELICASE"/>
    <property type="match status" value="1"/>
</dbReference>
<dbReference type="AlphaFoldDB" id="A0AAJ7PB89"/>
<dbReference type="InterPro" id="IPR027417">
    <property type="entry name" value="P-loop_NTPase"/>
</dbReference>
<sequence length="694" mass="77639">MRPPELDDRRSFCQPESEAELDGIVSDVGVNNGHNRSNDSHRQNGHSNGFGQKPSVLPVVEARWKILRHIRSRDVSIIVSETASGKTTEIPKILFEGGFCGKYSQGGAIAITQPRRVAATSVARYVAKSMKCQLGSLVGYSVRFDDVTSNETKIKYLTDGMLLRESLDDPDLMRYSTVILDEAHERTVNSDVLCSLLKKLQAKRKQMSRPLRLIIMSATVNPEIYVKFFKLQSEDIFFLRGRQYQVQLNYTAEVQEDYVSAALVTVLKIIRLKDSGDILVFCTGQEEIESMVKSCNELGRSIGADFKAMPLYSALPQSAQEKVLTPLPDGARKIIFATNIAEASITIPGVNFVVDTCRMKCRHYNPTTGIEILRVEKISQAQAWQRSGRAGRVSDGECFRLITAGEFNALKQFPVAEIRRCSLSSVIMSLIALKQDVKTFAWLESPPDETVKQALQTLALLEATKVDESDALVLTRLGSMMRRFPLEPAFSRCIFGAKSLSCVEPMLTIIAMLSCDGSPIATSRRGSDDSTPVTVRQFGTNEGDLIMYLNIFTKYNQADGNKEWCDANGVNRKTLCNVKKIRSQLRDVCGQLSLSLTKSTNDNIRRALVTGLFRNIAYRVKANQYRTLESKRDVTIHPSSCLFRQNPDVVVFTEVVKTSNCYIRNVTPIDIEWYNSLAPKDYTQKYPIPLSSDD</sequence>
<dbReference type="KEGG" id="goe:100904259"/>
<dbReference type="GO" id="GO:0045943">
    <property type="term" value="P:positive regulation of transcription by RNA polymerase I"/>
    <property type="evidence" value="ECO:0007669"/>
    <property type="project" value="TreeGrafter"/>
</dbReference>
<dbReference type="InterPro" id="IPR007502">
    <property type="entry name" value="Helicase-assoc_dom"/>
</dbReference>
<protein>
    <recommendedName>
        <fullName evidence="1">RNA helicase</fullName>
        <ecNumber evidence="1">3.6.4.13</ecNumber>
    </recommendedName>
</protein>
<dbReference type="EC" id="3.6.4.13" evidence="1"/>
<evidence type="ECO:0000256" key="6">
    <source>
        <dbReference type="ARBA" id="ARBA00047984"/>
    </source>
</evidence>
<dbReference type="SMART" id="SM00490">
    <property type="entry name" value="HELICc"/>
    <property type="match status" value="1"/>
</dbReference>
<evidence type="ECO:0000256" key="2">
    <source>
        <dbReference type="ARBA" id="ARBA00022741"/>
    </source>
</evidence>
<dbReference type="GO" id="GO:0005730">
    <property type="term" value="C:nucleolus"/>
    <property type="evidence" value="ECO:0007669"/>
    <property type="project" value="TreeGrafter"/>
</dbReference>
<dbReference type="Pfam" id="PF07717">
    <property type="entry name" value="OB_NTP_bind"/>
    <property type="match status" value="1"/>
</dbReference>
<dbReference type="GO" id="GO:0003725">
    <property type="term" value="F:double-stranded RNA binding"/>
    <property type="evidence" value="ECO:0007669"/>
    <property type="project" value="TreeGrafter"/>
</dbReference>
<keyword evidence="5" id="KW-0067">ATP-binding</keyword>
<dbReference type="PROSITE" id="PS00690">
    <property type="entry name" value="DEAH_ATP_HELICASE"/>
    <property type="match status" value="1"/>
</dbReference>
<evidence type="ECO:0000256" key="1">
    <source>
        <dbReference type="ARBA" id="ARBA00012552"/>
    </source>
</evidence>
<evidence type="ECO:0000256" key="4">
    <source>
        <dbReference type="ARBA" id="ARBA00022806"/>
    </source>
</evidence>
<feature type="region of interest" description="Disordered" evidence="7">
    <location>
        <begin position="27"/>
        <end position="54"/>
    </location>
</feature>
<evidence type="ECO:0000256" key="5">
    <source>
        <dbReference type="ARBA" id="ARBA00022840"/>
    </source>
</evidence>
<dbReference type="GO" id="GO:0003724">
    <property type="term" value="F:RNA helicase activity"/>
    <property type="evidence" value="ECO:0007669"/>
    <property type="project" value="UniProtKB-EC"/>
</dbReference>
<dbReference type="Pfam" id="PF00271">
    <property type="entry name" value="Helicase_C"/>
    <property type="match status" value="1"/>
</dbReference>
<keyword evidence="4 11" id="KW-0347">Helicase</keyword>
<keyword evidence="2" id="KW-0547">Nucleotide-binding</keyword>
<dbReference type="InterPro" id="IPR011545">
    <property type="entry name" value="DEAD/DEAH_box_helicase_dom"/>
</dbReference>